<dbReference type="PANTHER" id="PTHR11905:SF159">
    <property type="entry name" value="ADAM METALLOPROTEASE"/>
    <property type="match status" value="1"/>
</dbReference>
<name>A0A8J2KH18_9HEXA</name>
<comment type="caution">
    <text evidence="2">Lacks conserved residue(s) required for the propagation of feature annotation.</text>
</comment>
<proteinExistence type="predicted"/>
<evidence type="ECO:0000256" key="2">
    <source>
        <dbReference type="PROSITE-ProRule" id="PRU00276"/>
    </source>
</evidence>
<dbReference type="PROSITE" id="PS50215">
    <property type="entry name" value="ADAM_MEPRO"/>
    <property type="match status" value="1"/>
</dbReference>
<evidence type="ECO:0000313" key="5">
    <source>
        <dbReference type="Proteomes" id="UP000708208"/>
    </source>
</evidence>
<feature type="active site" evidence="2">
    <location>
        <position position="136"/>
    </location>
</feature>
<gene>
    <name evidence="4" type="ORF">AFUS01_LOCUS28347</name>
</gene>
<protein>
    <recommendedName>
        <fullName evidence="3">Peptidase M12B domain-containing protein</fullName>
    </recommendedName>
</protein>
<evidence type="ECO:0000256" key="1">
    <source>
        <dbReference type="ARBA" id="ARBA00023049"/>
    </source>
</evidence>
<evidence type="ECO:0000259" key="3">
    <source>
        <dbReference type="PROSITE" id="PS50215"/>
    </source>
</evidence>
<sequence>IAMRMVNNIYAASADPIIRFKVSSATYMTDATYQPYIENSRSPNGYDLHETLNKYSSYMYTYRNYFAKHDLAPLLVGNKNSWESKDKSGNWVRNLTGVSWLAGGCYEDESTEKSYKTSVVIDHGAKWEGVVALAHELGHGLGAGNDGQGSAGSCDDSSNTLMSYRGGASNTDIFSFSSCSSEAMRNFIRYRNGFTSNCVYT</sequence>
<dbReference type="EMBL" id="CAJVCH010403847">
    <property type="protein sequence ID" value="CAG7817801.1"/>
    <property type="molecule type" value="Genomic_DNA"/>
</dbReference>
<keyword evidence="5" id="KW-1185">Reference proteome</keyword>
<feature type="non-terminal residue" evidence="4">
    <location>
        <position position="1"/>
    </location>
</feature>
<dbReference type="OrthoDB" id="7695528at2759"/>
<dbReference type="Pfam" id="PF13688">
    <property type="entry name" value="Reprolysin_5"/>
    <property type="match status" value="1"/>
</dbReference>
<dbReference type="GO" id="GO:0004222">
    <property type="term" value="F:metalloendopeptidase activity"/>
    <property type="evidence" value="ECO:0007669"/>
    <property type="project" value="InterPro"/>
</dbReference>
<keyword evidence="1" id="KW-0645">Protease</keyword>
<feature type="domain" description="Peptidase M12B" evidence="3">
    <location>
        <begin position="1"/>
        <end position="188"/>
    </location>
</feature>
<dbReference type="Proteomes" id="UP000708208">
    <property type="component" value="Unassembled WGS sequence"/>
</dbReference>
<dbReference type="InterPro" id="IPR001590">
    <property type="entry name" value="Peptidase_M12B"/>
</dbReference>
<dbReference type="GO" id="GO:0006508">
    <property type="term" value="P:proteolysis"/>
    <property type="evidence" value="ECO:0007669"/>
    <property type="project" value="InterPro"/>
</dbReference>
<keyword evidence="1" id="KW-0482">Metalloprotease</keyword>
<dbReference type="AlphaFoldDB" id="A0A8J2KH18"/>
<evidence type="ECO:0000313" key="4">
    <source>
        <dbReference type="EMBL" id="CAG7817801.1"/>
    </source>
</evidence>
<keyword evidence="1" id="KW-0378">Hydrolase</keyword>
<organism evidence="4 5">
    <name type="scientific">Allacma fusca</name>
    <dbReference type="NCBI Taxonomy" id="39272"/>
    <lineage>
        <taxon>Eukaryota</taxon>
        <taxon>Metazoa</taxon>
        <taxon>Ecdysozoa</taxon>
        <taxon>Arthropoda</taxon>
        <taxon>Hexapoda</taxon>
        <taxon>Collembola</taxon>
        <taxon>Symphypleona</taxon>
        <taxon>Sminthuridae</taxon>
        <taxon>Allacma</taxon>
    </lineage>
</organism>
<reference evidence="4" key="1">
    <citation type="submission" date="2021-06" db="EMBL/GenBank/DDBJ databases">
        <authorList>
            <person name="Hodson N. C."/>
            <person name="Mongue J. A."/>
            <person name="Jaron S. K."/>
        </authorList>
    </citation>
    <scope>NUCLEOTIDE SEQUENCE</scope>
</reference>
<dbReference type="PANTHER" id="PTHR11905">
    <property type="entry name" value="ADAM A DISINTEGRIN AND METALLOPROTEASE DOMAIN"/>
    <property type="match status" value="1"/>
</dbReference>
<comment type="caution">
    <text evidence="4">The sequence shown here is derived from an EMBL/GenBank/DDBJ whole genome shotgun (WGS) entry which is preliminary data.</text>
</comment>
<accession>A0A8J2KH18</accession>